<reference evidence="1 2" key="1">
    <citation type="submission" date="2016-11" db="EMBL/GenBank/DDBJ databases">
        <title>Draft Genome Sequences of Nine Cyanobacterial Strains from Diverse Habitats.</title>
        <authorList>
            <person name="Zhu T."/>
            <person name="Hou S."/>
            <person name="Lu X."/>
            <person name="Hess W.R."/>
        </authorList>
    </citation>
    <scope>NUCLEOTIDE SEQUENCE [LARGE SCALE GENOMIC DNA]</scope>
    <source>
        <strain evidence="1 2">NIES-592</strain>
    </source>
</reference>
<organism evidence="1 2">
    <name type="scientific">Fischerella major NIES-592</name>
    <dbReference type="NCBI Taxonomy" id="210994"/>
    <lineage>
        <taxon>Bacteria</taxon>
        <taxon>Bacillati</taxon>
        <taxon>Cyanobacteriota</taxon>
        <taxon>Cyanophyceae</taxon>
        <taxon>Nostocales</taxon>
        <taxon>Hapalosiphonaceae</taxon>
        <taxon>Fischerella</taxon>
    </lineage>
</organism>
<evidence type="ECO:0000313" key="1">
    <source>
        <dbReference type="EMBL" id="OKH13690.1"/>
    </source>
</evidence>
<accession>A0A1U7GYZ4</accession>
<dbReference type="EMBL" id="MRCA01000006">
    <property type="protein sequence ID" value="OKH13690.1"/>
    <property type="molecule type" value="Genomic_DNA"/>
</dbReference>
<proteinExistence type="predicted"/>
<protein>
    <submittedName>
        <fullName evidence="1">Uncharacterized protein</fullName>
    </submittedName>
</protein>
<dbReference type="AlphaFoldDB" id="A0A1U7GYZ4"/>
<name>A0A1U7GYZ4_9CYAN</name>
<dbReference type="Proteomes" id="UP000186391">
    <property type="component" value="Unassembled WGS sequence"/>
</dbReference>
<dbReference type="OrthoDB" id="516301at2"/>
<sequence>MTEPTGTYFKRRVNWFRQSPQITSNLQRCRAELNDEFTISSYRNPVGLQPIRERNTNSIYFGNIEYPQDYWEVTLQNASGCRNQENASTGPWFVYKNHVQILQAPQ</sequence>
<gene>
    <name evidence="1" type="ORF">NIES592_13885</name>
</gene>
<comment type="caution">
    <text evidence="1">The sequence shown here is derived from an EMBL/GenBank/DDBJ whole genome shotgun (WGS) entry which is preliminary data.</text>
</comment>
<keyword evidence="2" id="KW-1185">Reference proteome</keyword>
<evidence type="ECO:0000313" key="2">
    <source>
        <dbReference type="Proteomes" id="UP000186391"/>
    </source>
</evidence>